<gene>
    <name evidence="1" type="ORF">g.104363</name>
</gene>
<protein>
    <submittedName>
        <fullName evidence="1">Uncharacterized protein</fullName>
    </submittedName>
</protein>
<name>A0A1D1YWB4_9ARAE</name>
<sequence>MHCYQFPWVVQNEGRNNIFPQNLAWLLVLDCVGCLGISLDVRCLDSVWFTLPDRGLLRKLYVYWRTGSKPHCPKHISWWVAMNVLNRHLFQVQYHATSHFSS</sequence>
<proteinExistence type="predicted"/>
<evidence type="ECO:0000313" key="1">
    <source>
        <dbReference type="EMBL" id="JAT58922.1"/>
    </source>
</evidence>
<reference evidence="1" key="1">
    <citation type="submission" date="2015-07" db="EMBL/GenBank/DDBJ databases">
        <title>Transcriptome Assembly of Anthurium amnicola.</title>
        <authorList>
            <person name="Suzuki J."/>
        </authorList>
    </citation>
    <scope>NUCLEOTIDE SEQUENCE</scope>
</reference>
<dbReference type="AlphaFoldDB" id="A0A1D1YWB4"/>
<dbReference type="EMBL" id="GDJX01009014">
    <property type="protein sequence ID" value="JAT58922.1"/>
    <property type="molecule type" value="Transcribed_RNA"/>
</dbReference>
<organism evidence="1">
    <name type="scientific">Anthurium amnicola</name>
    <dbReference type="NCBI Taxonomy" id="1678845"/>
    <lineage>
        <taxon>Eukaryota</taxon>
        <taxon>Viridiplantae</taxon>
        <taxon>Streptophyta</taxon>
        <taxon>Embryophyta</taxon>
        <taxon>Tracheophyta</taxon>
        <taxon>Spermatophyta</taxon>
        <taxon>Magnoliopsida</taxon>
        <taxon>Liliopsida</taxon>
        <taxon>Araceae</taxon>
        <taxon>Pothoideae</taxon>
        <taxon>Potheae</taxon>
        <taxon>Anthurium</taxon>
    </lineage>
</organism>
<accession>A0A1D1YWB4</accession>